<dbReference type="AlphaFoldDB" id="A0A8H9LPW8"/>
<dbReference type="Pfam" id="PF13302">
    <property type="entry name" value="Acetyltransf_3"/>
    <property type="match status" value="1"/>
</dbReference>
<feature type="region of interest" description="Disordered" evidence="1">
    <location>
        <begin position="115"/>
        <end position="152"/>
    </location>
</feature>
<keyword evidence="5" id="KW-1185">Reference proteome</keyword>
<dbReference type="SUPFAM" id="SSF55729">
    <property type="entry name" value="Acyl-CoA N-acyltransferases (Nat)"/>
    <property type="match status" value="1"/>
</dbReference>
<feature type="compositionally biased region" description="Low complexity" evidence="1">
    <location>
        <begin position="11"/>
        <end position="22"/>
    </location>
</feature>
<comment type="caution">
    <text evidence="4">The sequence shown here is derived from an EMBL/GenBank/DDBJ whole genome shotgun (WGS) entry which is preliminary data.</text>
</comment>
<dbReference type="Proteomes" id="UP000480804">
    <property type="component" value="Unassembled WGS sequence"/>
</dbReference>
<gene>
    <name evidence="4" type="ORF">GCM10010227_41700</name>
    <name evidence="3" type="ORF">Sgou_21020</name>
</gene>
<dbReference type="InterPro" id="IPR016181">
    <property type="entry name" value="Acyl_CoA_acyltransferase"/>
</dbReference>
<evidence type="ECO:0000256" key="1">
    <source>
        <dbReference type="SAM" id="MobiDB-lite"/>
    </source>
</evidence>
<dbReference type="InterPro" id="IPR051531">
    <property type="entry name" value="N-acetyltransferase"/>
</dbReference>
<accession>A0A8H9LPW8</accession>
<feature type="compositionally biased region" description="Low complexity" evidence="1">
    <location>
        <begin position="118"/>
        <end position="134"/>
    </location>
</feature>
<dbReference type="Proteomes" id="UP000660975">
    <property type="component" value="Unassembled WGS sequence"/>
</dbReference>
<feature type="region of interest" description="Disordered" evidence="1">
    <location>
        <begin position="1"/>
        <end position="30"/>
    </location>
</feature>
<dbReference type="EMBL" id="BMSC01000014">
    <property type="protein sequence ID" value="GGU83100.1"/>
    <property type="molecule type" value="Genomic_DNA"/>
</dbReference>
<dbReference type="PANTHER" id="PTHR43792">
    <property type="entry name" value="GNAT FAMILY, PUTATIVE (AFU_ORTHOLOGUE AFUA_3G00765)-RELATED-RELATED"/>
    <property type="match status" value="1"/>
</dbReference>
<reference evidence="4" key="1">
    <citation type="journal article" date="2014" name="Int. J. Syst. Evol. Microbiol.">
        <title>Complete genome sequence of Corynebacterium casei LMG S-19264T (=DSM 44701T), isolated from a smear-ripened cheese.</title>
        <authorList>
            <consortium name="US DOE Joint Genome Institute (JGI-PGF)"/>
            <person name="Walter F."/>
            <person name="Albersmeier A."/>
            <person name="Kalinowski J."/>
            <person name="Ruckert C."/>
        </authorList>
    </citation>
    <scope>NUCLEOTIDE SEQUENCE</scope>
    <source>
        <strain evidence="4">JCM 4136</strain>
    </source>
</reference>
<name>A0A8H9LPW8_9ACTN</name>
<feature type="domain" description="N-acetyltransferase" evidence="2">
    <location>
        <begin position="37"/>
        <end position="117"/>
    </location>
</feature>
<evidence type="ECO:0000313" key="4">
    <source>
        <dbReference type="EMBL" id="GGU83100.1"/>
    </source>
</evidence>
<dbReference type="Gene3D" id="3.40.630.30">
    <property type="match status" value="1"/>
</dbReference>
<feature type="compositionally biased region" description="Basic residues" evidence="1">
    <location>
        <begin position="1"/>
        <end position="10"/>
    </location>
</feature>
<proteinExistence type="predicted"/>
<dbReference type="EMBL" id="BLLO01000017">
    <property type="protein sequence ID" value="GFH77432.1"/>
    <property type="molecule type" value="Genomic_DNA"/>
</dbReference>
<organism evidence="4 6">
    <name type="scientific">Streptomyces gougerotii</name>
    <dbReference type="NCBI Taxonomy" id="53448"/>
    <lineage>
        <taxon>Bacteria</taxon>
        <taxon>Bacillati</taxon>
        <taxon>Actinomycetota</taxon>
        <taxon>Actinomycetes</taxon>
        <taxon>Kitasatosporales</taxon>
        <taxon>Streptomycetaceae</taxon>
        <taxon>Streptomyces</taxon>
        <taxon>Streptomyces diastaticus group</taxon>
    </lineage>
</organism>
<reference evidence="4" key="3">
    <citation type="submission" date="2020-09" db="EMBL/GenBank/DDBJ databases">
        <authorList>
            <person name="Sun Q."/>
            <person name="Ohkuma M."/>
        </authorList>
    </citation>
    <scope>NUCLEOTIDE SEQUENCE</scope>
    <source>
        <strain evidence="4">JCM 4136</strain>
    </source>
</reference>
<reference evidence="3 5" key="2">
    <citation type="submission" date="2020-02" db="EMBL/GenBank/DDBJ databases">
        <title>Whole genome shotgun sequence of Streptomyces gougerotii NBRC 13043.</title>
        <authorList>
            <person name="Ichikawa N."/>
            <person name="Komaki H."/>
            <person name="Tamura T."/>
        </authorList>
    </citation>
    <scope>NUCLEOTIDE SEQUENCE [LARGE SCALE GENOMIC DNA]</scope>
    <source>
        <strain evidence="3 5">NBRC 13043</strain>
    </source>
</reference>
<evidence type="ECO:0000313" key="3">
    <source>
        <dbReference type="EMBL" id="GFH77432.1"/>
    </source>
</evidence>
<dbReference type="GO" id="GO:0016747">
    <property type="term" value="F:acyltransferase activity, transferring groups other than amino-acyl groups"/>
    <property type="evidence" value="ECO:0007669"/>
    <property type="project" value="InterPro"/>
</dbReference>
<sequence length="152" mass="16589">MGRPARRPTRRTGVPAGPRGRTVAPMTSPTPTLRTGRLRLRPFTGADAGRLFALHSDPRVMRYWDSAVWTERSRAERFLAVCREIAEEGTGVRVAVDRASDGAFVGWCGLTGRRPQHRGAAPATASTRPRGATATRRRPRTPCCAGPSTPWT</sequence>
<feature type="compositionally biased region" description="Low complexity" evidence="1">
    <location>
        <begin position="141"/>
        <end position="152"/>
    </location>
</feature>
<protein>
    <recommendedName>
        <fullName evidence="2">N-acetyltransferase domain-containing protein</fullName>
    </recommendedName>
</protein>
<evidence type="ECO:0000259" key="2">
    <source>
        <dbReference type="Pfam" id="PF13302"/>
    </source>
</evidence>
<evidence type="ECO:0000313" key="6">
    <source>
        <dbReference type="Proteomes" id="UP000660975"/>
    </source>
</evidence>
<dbReference type="InterPro" id="IPR000182">
    <property type="entry name" value="GNAT_dom"/>
</dbReference>
<evidence type="ECO:0000313" key="5">
    <source>
        <dbReference type="Proteomes" id="UP000480804"/>
    </source>
</evidence>